<dbReference type="InterPro" id="IPR001173">
    <property type="entry name" value="Glyco_trans_2-like"/>
</dbReference>
<dbReference type="Gene3D" id="3.90.550.10">
    <property type="entry name" value="Spore Coat Polysaccharide Biosynthesis Protein SpsA, Chain A"/>
    <property type="match status" value="1"/>
</dbReference>
<dbReference type="RefSeq" id="WP_101522212.1">
    <property type="nucleotide sequence ID" value="NZ_PKLZ01000011.1"/>
</dbReference>
<keyword evidence="3" id="KW-1185">Reference proteome</keyword>
<dbReference type="Pfam" id="PF00535">
    <property type="entry name" value="Glycos_transf_2"/>
    <property type="match status" value="1"/>
</dbReference>
<dbReference type="InterPro" id="IPR029044">
    <property type="entry name" value="Nucleotide-diphossugar_trans"/>
</dbReference>
<dbReference type="OrthoDB" id="7690777at2"/>
<dbReference type="EMBL" id="PKLZ01000011">
    <property type="protein sequence ID" value="PLW81649.1"/>
    <property type="molecule type" value="Genomic_DNA"/>
</dbReference>
<evidence type="ECO:0000259" key="1">
    <source>
        <dbReference type="Pfam" id="PF00535"/>
    </source>
</evidence>
<dbReference type="AlphaFoldDB" id="A0A2N5XZX6"/>
<accession>A0A2N5XZX6</accession>
<dbReference type="Proteomes" id="UP000234845">
    <property type="component" value="Unassembled WGS sequence"/>
</dbReference>
<dbReference type="SUPFAM" id="SSF53448">
    <property type="entry name" value="Nucleotide-diphospho-sugar transferases"/>
    <property type="match status" value="1"/>
</dbReference>
<name>A0A2N5XZX6_9GAMM</name>
<protein>
    <recommendedName>
        <fullName evidence="1">Glycosyltransferase 2-like domain-containing protein</fullName>
    </recommendedName>
</protein>
<gene>
    <name evidence="2" type="ORF">CWI75_14365</name>
</gene>
<evidence type="ECO:0000313" key="3">
    <source>
        <dbReference type="Proteomes" id="UP000234845"/>
    </source>
</evidence>
<evidence type="ECO:0000313" key="2">
    <source>
        <dbReference type="EMBL" id="PLW81649.1"/>
    </source>
</evidence>
<reference evidence="3" key="1">
    <citation type="submission" date="2017-11" db="EMBL/GenBank/DDBJ databases">
        <title>The draft genome sequence of Chromatocurvus sp. F02.</title>
        <authorList>
            <person name="Du Z.-J."/>
            <person name="Chang Y.-Q."/>
        </authorList>
    </citation>
    <scope>NUCLEOTIDE SEQUENCE [LARGE SCALE GENOMIC DNA]</scope>
    <source>
        <strain evidence="3">F02</strain>
    </source>
</reference>
<comment type="caution">
    <text evidence="2">The sequence shown here is derived from an EMBL/GenBank/DDBJ whole genome shotgun (WGS) entry which is preliminary data.</text>
</comment>
<organism evidence="2 3">
    <name type="scientific">Kineobactrum sediminis</name>
    <dbReference type="NCBI Taxonomy" id="1905677"/>
    <lineage>
        <taxon>Bacteria</taxon>
        <taxon>Pseudomonadati</taxon>
        <taxon>Pseudomonadota</taxon>
        <taxon>Gammaproteobacteria</taxon>
        <taxon>Cellvibrionales</taxon>
        <taxon>Halieaceae</taxon>
        <taxon>Kineobactrum</taxon>
    </lineage>
</organism>
<feature type="domain" description="Glycosyltransferase 2-like" evidence="1">
    <location>
        <begin position="22"/>
        <end position="110"/>
    </location>
</feature>
<sequence length="326" mass="35598">MLARLFSKGKKRQGLEKPALVSFVVVVYDMQLQAENTVRSLLPGYQRGVSGDEYEVIIVENASSRLMREDFLQTLPGNFRYVLRRDPEPSPVGAINAGAEQAKGDCICVMIDGARMLTPGVVRHIIMGHRAAGNAIVAVPGYHLGSELQQEAVSSGYSAEVERELLASIAWPDDGYRLFDIACFSGSSAPGFFLPNSESNCISIPVRVWQALGGYDPQFDLPGGGLVNLDMYKRVCEFPGVQHLVLHGEGSFHQFHGGVTTGGKDPKMRDDYIDNSKRQYRVLRGEEFSSPVTDPIYLGSIHPAVQRFLHDSALRALNAGGRGSVA</sequence>
<proteinExistence type="predicted"/>